<evidence type="ECO:0000313" key="7">
    <source>
        <dbReference type="EMBL" id="KAJ8968210.1"/>
    </source>
</evidence>
<evidence type="ECO:0000259" key="6">
    <source>
        <dbReference type="PROSITE" id="PS50157"/>
    </source>
</evidence>
<dbReference type="SUPFAM" id="SSF57667">
    <property type="entry name" value="beta-beta-alpha zinc fingers"/>
    <property type="match status" value="3"/>
</dbReference>
<reference evidence="7" key="1">
    <citation type="journal article" date="2023" name="Insect Mol. Biol.">
        <title>Genome sequencing provides insights into the evolution of gene families encoding plant cell wall-degrading enzymes in longhorned beetles.</title>
        <authorList>
            <person name="Shin N.R."/>
            <person name="Okamura Y."/>
            <person name="Kirsch R."/>
            <person name="Pauchet Y."/>
        </authorList>
    </citation>
    <scope>NUCLEOTIDE SEQUENCE</scope>
    <source>
        <strain evidence="7">MMC_N1</strain>
    </source>
</reference>
<proteinExistence type="predicted"/>
<keyword evidence="3 5" id="KW-0863">Zinc-finger</keyword>
<keyword evidence="2" id="KW-0677">Repeat</keyword>
<feature type="domain" description="C2H2-type" evidence="6">
    <location>
        <begin position="443"/>
        <end position="470"/>
    </location>
</feature>
<gene>
    <name evidence="7" type="ORF">NQ317_017730</name>
</gene>
<dbReference type="PANTHER" id="PTHR24379:SF121">
    <property type="entry name" value="C2H2-TYPE DOMAIN-CONTAINING PROTEIN"/>
    <property type="match status" value="1"/>
</dbReference>
<feature type="domain" description="C2H2-type" evidence="6">
    <location>
        <begin position="381"/>
        <end position="408"/>
    </location>
</feature>
<name>A0ABQ9IX80_9CUCU</name>
<evidence type="ECO:0000256" key="5">
    <source>
        <dbReference type="PROSITE-ProRule" id="PRU00042"/>
    </source>
</evidence>
<evidence type="ECO:0000256" key="4">
    <source>
        <dbReference type="ARBA" id="ARBA00022833"/>
    </source>
</evidence>
<evidence type="ECO:0000256" key="3">
    <source>
        <dbReference type="ARBA" id="ARBA00022771"/>
    </source>
</evidence>
<sequence length="563" mass="65081">MKKANFKRNFAVSENPVICRNCADLAWKAFTFKSKCISTEEIILSHAVAKDVTSLDMKWIYCTEMACEVTENNNVCRFCMACVGEGNYLCLENNKCWPRNKLEQFLPEIEFNIVEPVACLPCVELLVNYFKLASTSASVEEIINEYCQQEGTNSNGFVNFNDVVKFSRGEAARCGVTFNERVVKETLSSGDDSDFKEINIKIEVHDLKDEVGIDLPIKSEHFAEDSKPANLENGKITQAVCSDLCYECPLCKFKTETKADLRSHVGIHIVEPNAESIGDVACTDKSDNQSYLKRHVAFHDKSIVVETYESGTCDFTAKCKAIFKNHSLSVPSVAQQKMIVRRGISKVKMYECETCHFKTKHKGSLINHRLVHRKHCEVQMYECETCKYKTKRKGNLKIHSLVHKENSEVKMYECETCKYKTKHKGNLKQHILVHRENSEVEMYECETCHFKTKRKGHLQQHLLVHRKNSEVDMYECESCLFKTKHKDSLITHNLVHRDISEVKMYECETCKYKTKYKGNFKQHLLVHKENSEVKMYEFERVILRQNIKAVLKNIPLFIKQIVK</sequence>
<dbReference type="Pfam" id="PF12874">
    <property type="entry name" value="zf-met"/>
    <property type="match status" value="1"/>
</dbReference>
<dbReference type="InterPro" id="IPR013087">
    <property type="entry name" value="Znf_C2H2_type"/>
</dbReference>
<comment type="caution">
    <text evidence="7">The sequence shown here is derived from an EMBL/GenBank/DDBJ whole genome shotgun (WGS) entry which is preliminary data.</text>
</comment>
<dbReference type="SMART" id="SM00355">
    <property type="entry name" value="ZnF_C2H2"/>
    <property type="match status" value="7"/>
</dbReference>
<dbReference type="PANTHER" id="PTHR24379">
    <property type="entry name" value="KRAB AND ZINC FINGER DOMAIN-CONTAINING"/>
    <property type="match status" value="1"/>
</dbReference>
<evidence type="ECO:0000256" key="1">
    <source>
        <dbReference type="ARBA" id="ARBA00022723"/>
    </source>
</evidence>
<evidence type="ECO:0000256" key="2">
    <source>
        <dbReference type="ARBA" id="ARBA00022737"/>
    </source>
</evidence>
<dbReference type="EMBL" id="JAPWTJ010002042">
    <property type="protein sequence ID" value="KAJ8968210.1"/>
    <property type="molecule type" value="Genomic_DNA"/>
</dbReference>
<dbReference type="Proteomes" id="UP001162164">
    <property type="component" value="Unassembled WGS sequence"/>
</dbReference>
<accession>A0ABQ9IX80</accession>
<evidence type="ECO:0000313" key="8">
    <source>
        <dbReference type="Proteomes" id="UP001162164"/>
    </source>
</evidence>
<feature type="domain" description="C2H2-type" evidence="6">
    <location>
        <begin position="412"/>
        <end position="439"/>
    </location>
</feature>
<keyword evidence="4" id="KW-0862">Zinc</keyword>
<keyword evidence="8" id="KW-1185">Reference proteome</keyword>
<dbReference type="PROSITE" id="PS50157">
    <property type="entry name" value="ZINC_FINGER_C2H2_2"/>
    <property type="match status" value="4"/>
</dbReference>
<protein>
    <recommendedName>
        <fullName evidence="6">C2H2-type domain-containing protein</fullName>
    </recommendedName>
</protein>
<dbReference type="InterPro" id="IPR036236">
    <property type="entry name" value="Znf_C2H2_sf"/>
</dbReference>
<dbReference type="Gene3D" id="3.30.160.60">
    <property type="entry name" value="Classic Zinc Finger"/>
    <property type="match status" value="3"/>
</dbReference>
<keyword evidence="1" id="KW-0479">Metal-binding</keyword>
<feature type="domain" description="C2H2-type" evidence="6">
    <location>
        <begin position="505"/>
        <end position="532"/>
    </location>
</feature>
<organism evidence="7 8">
    <name type="scientific">Molorchus minor</name>
    <dbReference type="NCBI Taxonomy" id="1323400"/>
    <lineage>
        <taxon>Eukaryota</taxon>
        <taxon>Metazoa</taxon>
        <taxon>Ecdysozoa</taxon>
        <taxon>Arthropoda</taxon>
        <taxon>Hexapoda</taxon>
        <taxon>Insecta</taxon>
        <taxon>Pterygota</taxon>
        <taxon>Neoptera</taxon>
        <taxon>Endopterygota</taxon>
        <taxon>Coleoptera</taxon>
        <taxon>Polyphaga</taxon>
        <taxon>Cucujiformia</taxon>
        <taxon>Chrysomeloidea</taxon>
        <taxon>Cerambycidae</taxon>
        <taxon>Lamiinae</taxon>
        <taxon>Monochamini</taxon>
        <taxon>Molorchus</taxon>
    </lineage>
</organism>